<evidence type="ECO:0000256" key="1">
    <source>
        <dbReference type="SAM" id="Coils"/>
    </source>
</evidence>
<feature type="coiled-coil region" evidence="1">
    <location>
        <begin position="45"/>
        <end position="72"/>
    </location>
</feature>
<proteinExistence type="predicted"/>
<feature type="signal peptide" evidence="2">
    <location>
        <begin position="1"/>
        <end position="29"/>
    </location>
</feature>
<dbReference type="EMBL" id="CACVKT020006449">
    <property type="protein sequence ID" value="CAC5401691.1"/>
    <property type="molecule type" value="Genomic_DNA"/>
</dbReference>
<evidence type="ECO:0000313" key="4">
    <source>
        <dbReference type="Proteomes" id="UP000507470"/>
    </source>
</evidence>
<evidence type="ECO:0000313" key="3">
    <source>
        <dbReference type="EMBL" id="CAC5401691.1"/>
    </source>
</evidence>
<keyword evidence="1" id="KW-0175">Coiled coil</keyword>
<keyword evidence="2" id="KW-0732">Signal</keyword>
<accession>A0A6J8D1N8</accession>
<reference evidence="3 4" key="1">
    <citation type="submission" date="2020-06" db="EMBL/GenBank/DDBJ databases">
        <authorList>
            <person name="Li R."/>
            <person name="Bekaert M."/>
        </authorList>
    </citation>
    <scope>NUCLEOTIDE SEQUENCE [LARGE SCALE GENOMIC DNA]</scope>
    <source>
        <strain evidence="4">wild</strain>
    </source>
</reference>
<dbReference type="Proteomes" id="UP000507470">
    <property type="component" value="Unassembled WGS sequence"/>
</dbReference>
<gene>
    <name evidence="3" type="ORF">MCOR_35750</name>
</gene>
<feature type="chain" id="PRO_5026735172" evidence="2">
    <location>
        <begin position="30"/>
        <end position="205"/>
    </location>
</feature>
<dbReference type="OrthoDB" id="10364981at2759"/>
<name>A0A6J8D1N8_MYTCO</name>
<protein>
    <submittedName>
        <fullName evidence="3">Uncharacterized protein</fullName>
    </submittedName>
</protein>
<dbReference type="AlphaFoldDB" id="A0A6J8D1N8"/>
<sequence length="205" mass="23070">MVSTILVFMGLQIFSISGFLLDSTKSAQAENVMSESHFITLLKILVDERKSREQLENVVLRLQQELSNKVSNSGHCNCKSAEITEELKNNTQQLKTKLGYLRKEFDTLQFHFGQFDKHLSSTGAFTELPTQDTGGLKELKGVADLGAILELENKTNHLEVKVYNIEHSLQNILSDANARSEKLVGIVNKIKAIDNLTFCLTEIKW</sequence>
<evidence type="ECO:0000256" key="2">
    <source>
        <dbReference type="SAM" id="SignalP"/>
    </source>
</evidence>
<organism evidence="3 4">
    <name type="scientific">Mytilus coruscus</name>
    <name type="common">Sea mussel</name>
    <dbReference type="NCBI Taxonomy" id="42192"/>
    <lineage>
        <taxon>Eukaryota</taxon>
        <taxon>Metazoa</taxon>
        <taxon>Spiralia</taxon>
        <taxon>Lophotrochozoa</taxon>
        <taxon>Mollusca</taxon>
        <taxon>Bivalvia</taxon>
        <taxon>Autobranchia</taxon>
        <taxon>Pteriomorphia</taxon>
        <taxon>Mytilida</taxon>
        <taxon>Mytiloidea</taxon>
        <taxon>Mytilidae</taxon>
        <taxon>Mytilinae</taxon>
        <taxon>Mytilus</taxon>
    </lineage>
</organism>
<keyword evidence="4" id="KW-1185">Reference proteome</keyword>